<feature type="compositionally biased region" description="Polar residues" evidence="2">
    <location>
        <begin position="106"/>
        <end position="124"/>
    </location>
</feature>
<keyword evidence="4" id="KW-1185">Reference proteome</keyword>
<organism evidence="3 4">
    <name type="scientific">Stenomitos frigidus ULC18</name>
    <dbReference type="NCBI Taxonomy" id="2107698"/>
    <lineage>
        <taxon>Bacteria</taxon>
        <taxon>Bacillati</taxon>
        <taxon>Cyanobacteriota</taxon>
        <taxon>Cyanophyceae</taxon>
        <taxon>Leptolyngbyales</taxon>
        <taxon>Leptolyngbyaceae</taxon>
        <taxon>Stenomitos</taxon>
    </lineage>
</organism>
<feature type="coiled-coil region" evidence="1">
    <location>
        <begin position="201"/>
        <end position="228"/>
    </location>
</feature>
<accession>A0A2T1DXG3</accession>
<reference evidence="3 4" key="2">
    <citation type="submission" date="2018-03" db="EMBL/GenBank/DDBJ databases">
        <title>The ancient ancestry and fast evolution of plastids.</title>
        <authorList>
            <person name="Moore K.R."/>
            <person name="Magnabosco C."/>
            <person name="Momper L."/>
            <person name="Gold D.A."/>
            <person name="Bosak T."/>
            <person name="Fournier G.P."/>
        </authorList>
    </citation>
    <scope>NUCLEOTIDE SEQUENCE [LARGE SCALE GENOMIC DNA]</scope>
    <source>
        <strain evidence="3 4">ULC18</strain>
    </source>
</reference>
<reference evidence="4" key="1">
    <citation type="submission" date="2018-02" db="EMBL/GenBank/DDBJ databases">
        <authorList>
            <person name="Moore K."/>
            <person name="Momper L."/>
        </authorList>
    </citation>
    <scope>NUCLEOTIDE SEQUENCE [LARGE SCALE GENOMIC DNA]</scope>
    <source>
        <strain evidence="4">ULC18</strain>
    </source>
</reference>
<name>A0A2T1DXG3_9CYAN</name>
<gene>
    <name evidence="3" type="ORF">C7B82_24640</name>
</gene>
<feature type="region of interest" description="Disordered" evidence="2">
    <location>
        <begin position="79"/>
        <end position="144"/>
    </location>
</feature>
<dbReference type="Pfam" id="PF10016">
    <property type="entry name" value="DUF2259"/>
    <property type="match status" value="1"/>
</dbReference>
<dbReference type="AlphaFoldDB" id="A0A2T1DXG3"/>
<dbReference type="OrthoDB" id="452298at2"/>
<protein>
    <submittedName>
        <fullName evidence="3">Uncharacterized protein</fullName>
    </submittedName>
</protein>
<dbReference type="SUPFAM" id="SSF82171">
    <property type="entry name" value="DPP6 N-terminal domain-like"/>
    <property type="match status" value="1"/>
</dbReference>
<evidence type="ECO:0000313" key="4">
    <source>
        <dbReference type="Proteomes" id="UP000239576"/>
    </source>
</evidence>
<keyword evidence="1" id="KW-0175">Coiled coil</keyword>
<evidence type="ECO:0000256" key="1">
    <source>
        <dbReference type="SAM" id="Coils"/>
    </source>
</evidence>
<dbReference type="Proteomes" id="UP000239576">
    <property type="component" value="Unassembled WGS sequence"/>
</dbReference>
<evidence type="ECO:0000313" key="3">
    <source>
        <dbReference type="EMBL" id="PSB25064.1"/>
    </source>
</evidence>
<dbReference type="EMBL" id="PVWK01000133">
    <property type="protein sequence ID" value="PSB25064.1"/>
    <property type="molecule type" value="Genomic_DNA"/>
</dbReference>
<sequence>MTLFLYSHLVRTPESLHQAAYLLSIPNSSVGLFLRKRYIEPTACVSCFFNTPMWQLSQTILRSAPLALAVVLFTACSQSTSPNSTTDDSSPIATQPEAFPSPTPSIAPSGRNTPAPSAAGQSKRSIVPSVAPSPQAPIAAKPTKTLPLERTPTFRATPRMAGFSPDGNYFIYLESSRDTGAGVPKSMLQLVDVASNRCVENGCIETRYSEKEAEMKTAEAETDLLKQTWKTRQDLNLTPPVAGTEIPILSRSRAVDGSETVTVRLQNNQPLTLHLQQKRRADKASMQLGVTYDGQQRSLDSLNNFRDNVLDYSIRQVTLSPDGKRVAVLITTTKPTFEGTLGTTIVQGFAL</sequence>
<feature type="compositionally biased region" description="Low complexity" evidence="2">
    <location>
        <begin position="79"/>
        <end position="91"/>
    </location>
</feature>
<evidence type="ECO:0000256" key="2">
    <source>
        <dbReference type="SAM" id="MobiDB-lite"/>
    </source>
</evidence>
<dbReference type="InterPro" id="IPR018725">
    <property type="entry name" value="DUF2259_secreted"/>
</dbReference>
<proteinExistence type="predicted"/>
<comment type="caution">
    <text evidence="3">The sequence shown here is derived from an EMBL/GenBank/DDBJ whole genome shotgun (WGS) entry which is preliminary data.</text>
</comment>